<dbReference type="OrthoDB" id="6872885at2"/>
<organism evidence="2 3">
    <name type="scientific">Salinisphaera orenii YIM 95161</name>
    <dbReference type="NCBI Taxonomy" id="1051139"/>
    <lineage>
        <taxon>Bacteria</taxon>
        <taxon>Pseudomonadati</taxon>
        <taxon>Pseudomonadota</taxon>
        <taxon>Gammaproteobacteria</taxon>
        <taxon>Salinisphaerales</taxon>
        <taxon>Salinisphaeraceae</taxon>
        <taxon>Salinisphaera</taxon>
    </lineage>
</organism>
<dbReference type="Proteomes" id="UP000285123">
    <property type="component" value="Unassembled WGS sequence"/>
</dbReference>
<protein>
    <recommendedName>
        <fullName evidence="4">DUF2752 domain-containing protein</fullName>
    </recommendedName>
</protein>
<comment type="caution">
    <text evidence="2">The sequence shown here is derived from an EMBL/GenBank/DDBJ whole genome shotgun (WGS) entry which is preliminary data.</text>
</comment>
<dbReference type="EMBL" id="AYKF01000088">
    <property type="protein sequence ID" value="ROO28229.1"/>
    <property type="molecule type" value="Genomic_DNA"/>
</dbReference>
<reference evidence="2 3" key="1">
    <citation type="submission" date="2013-10" db="EMBL/GenBank/DDBJ databases">
        <title>Salinisphaera halophila YIM 95161 Genome Sequencing.</title>
        <authorList>
            <person name="Lai Q."/>
            <person name="Li C."/>
            <person name="Shao Z."/>
        </authorList>
    </citation>
    <scope>NUCLEOTIDE SEQUENCE [LARGE SCALE GENOMIC DNA]</scope>
    <source>
        <strain evidence="2 3">YIM 95161</strain>
    </source>
</reference>
<dbReference type="RefSeq" id="WP_123591400.1">
    <property type="nucleotide sequence ID" value="NZ_AYKF01000088.1"/>
</dbReference>
<proteinExistence type="predicted"/>
<evidence type="ECO:0000256" key="1">
    <source>
        <dbReference type="SAM" id="MobiDB-lite"/>
    </source>
</evidence>
<feature type="compositionally biased region" description="Basic and acidic residues" evidence="1">
    <location>
        <begin position="125"/>
        <end position="134"/>
    </location>
</feature>
<name>A0A423PRI8_9GAMM</name>
<gene>
    <name evidence="2" type="ORF">SAHL_10705</name>
</gene>
<accession>A0A423PRI8</accession>
<feature type="region of interest" description="Disordered" evidence="1">
    <location>
        <begin position="125"/>
        <end position="188"/>
    </location>
</feature>
<evidence type="ECO:0000313" key="3">
    <source>
        <dbReference type="Proteomes" id="UP000285123"/>
    </source>
</evidence>
<sequence length="188" mass="20666">MKACCPTCGQIGDLMQFVAEGDARKTMALALKWPAPLADALVRYLQLFQPPQRALAWSRAHRLMAELHADIERGAIERHGRTWAAPQPVWQTALQTVVARRDELTLPLKDHAYLYEIICRGANKAEAETEDAREKQRRNRGARAAAERREADQHGAPVPAKPPGGSLKNALAEARAATQSPTTEGSDS</sequence>
<evidence type="ECO:0000313" key="2">
    <source>
        <dbReference type="EMBL" id="ROO28229.1"/>
    </source>
</evidence>
<dbReference type="AlphaFoldDB" id="A0A423PRI8"/>
<evidence type="ECO:0008006" key="4">
    <source>
        <dbReference type="Google" id="ProtNLM"/>
    </source>
</evidence>
<feature type="compositionally biased region" description="Polar residues" evidence="1">
    <location>
        <begin position="177"/>
        <end position="188"/>
    </location>
</feature>